<feature type="transmembrane region" description="Helical" evidence="3">
    <location>
        <begin position="582"/>
        <end position="602"/>
    </location>
</feature>
<dbReference type="SUPFAM" id="SSF103473">
    <property type="entry name" value="MFS general substrate transporter"/>
    <property type="match status" value="1"/>
</dbReference>
<dbReference type="EMBL" id="AYCK01014137">
    <property type="status" value="NOT_ANNOTATED_CDS"/>
    <property type="molecule type" value="Genomic_DNA"/>
</dbReference>
<dbReference type="GO" id="GO:0006811">
    <property type="term" value="P:monoatomic ion transport"/>
    <property type="evidence" value="ECO:0007669"/>
    <property type="project" value="UniProtKB-KW"/>
</dbReference>
<dbReference type="InterPro" id="IPR036259">
    <property type="entry name" value="MFS_trans_sf"/>
</dbReference>
<feature type="transmembrane region" description="Helical" evidence="3">
    <location>
        <begin position="310"/>
        <end position="336"/>
    </location>
</feature>
<feature type="transmembrane region" description="Helical" evidence="3">
    <location>
        <begin position="356"/>
        <end position="379"/>
    </location>
</feature>
<sequence length="618" mass="69105">MEINYPTNTRKPNRTAWCNIKLFVLCHGFLQLSQLLYSAYFRSTISTIERRYGLNSFSSGTISSLHEVSNCILIVFVSYFGSRVHRPRVIGVGGLLMAVSAMLLTLPHFLSQPYTHDSALQKFHDLCIPHNTTTSPESCGREDTRRLADTTLVWILMAIAQLLFGVGSVPIQPFGISYIDDFAGSKNSPLYIAILFAVSVFGPSLGYLLGSVMLRFYVDVNRSGSGVVTGLSPVDPGWVGAWWMGLLIISGFLTLSSIPYFFFPRQMSSEVNMSETETDSDDNLREKDRSLLEFLKLFPRMFFHLMSNPLFLLLVLAQCCFSSVIAGLASFLSKFLERQYGAPVAYSTLLVGKYVLLRYIILYLNGGVIRYGFLGLSILPRRVIRLTFAAMLACIFQGCQGINLVKNLPAGGLSGLCVSSNQTSCKPTTVLNIKGQRQTLRLAASLEDQCTKHHNSRHRAFRIQVFTNCKCVSGADGQVKPGHCPNSCSHYLLPVILLISLASLIACLTHNPLYMMVLRCVSFDEKSFAIGLQFLLMRVLAWLPAPALFGTAIDMSCIWWKNVCGRKFSCEYYDNTLFRSRYLGLQVGYKIVGIFLLIILGWKAKRTQEYDLEKKPEI</sequence>
<dbReference type="Gene3D" id="1.20.1250.20">
    <property type="entry name" value="MFS general substrate transporter like domains"/>
    <property type="match status" value="1"/>
</dbReference>
<dbReference type="Ensembl" id="ENSPFOT00000003723.2">
    <property type="protein sequence ID" value="ENSPFOP00000003715.2"/>
    <property type="gene ID" value="ENSPFOG00000003801.2"/>
</dbReference>
<keyword evidence="3" id="KW-0472">Membrane</keyword>
<dbReference type="PANTHER" id="PTHR11388:SF14">
    <property type="entry name" value="SOLUTE CARRIER ORGANIC ANION TRANSPORTER FAMILY MEMBER 2A1"/>
    <property type="match status" value="1"/>
</dbReference>
<keyword evidence="5" id="KW-1185">Reference proteome</keyword>
<reference evidence="4" key="2">
    <citation type="submission" date="2025-08" db="UniProtKB">
        <authorList>
            <consortium name="Ensembl"/>
        </authorList>
    </citation>
    <scope>IDENTIFICATION</scope>
</reference>
<feature type="transmembrane region" description="Helical" evidence="3">
    <location>
        <begin position="151"/>
        <end position="169"/>
    </location>
</feature>
<dbReference type="Pfam" id="PF03137">
    <property type="entry name" value="OATP"/>
    <property type="match status" value="1"/>
</dbReference>
<evidence type="ECO:0000313" key="4">
    <source>
        <dbReference type="Ensembl" id="ENSPFOP00000003715.2"/>
    </source>
</evidence>
<reference evidence="5" key="1">
    <citation type="submission" date="2013-10" db="EMBL/GenBank/DDBJ databases">
        <authorList>
            <person name="Schartl M."/>
            <person name="Warren W."/>
        </authorList>
    </citation>
    <scope>NUCLEOTIDE SEQUENCE [LARGE SCALE GENOMIC DNA]</scope>
    <source>
        <strain evidence="5">female</strain>
    </source>
</reference>
<evidence type="ECO:0000256" key="2">
    <source>
        <dbReference type="ARBA" id="ARBA00023157"/>
    </source>
</evidence>
<keyword evidence="3" id="KW-0813">Transport</keyword>
<dbReference type="NCBIfam" id="TIGR00805">
    <property type="entry name" value="oat"/>
    <property type="match status" value="1"/>
</dbReference>
<dbReference type="AlphaFoldDB" id="A0A087XD62"/>
<proteinExistence type="inferred from homology"/>
<dbReference type="GO" id="GO:0043252">
    <property type="term" value="P:sodium-independent organic anion transport"/>
    <property type="evidence" value="ECO:0007669"/>
    <property type="project" value="TreeGrafter"/>
</dbReference>
<feature type="transmembrane region" description="Helical" evidence="3">
    <location>
        <begin position="89"/>
        <end position="110"/>
    </location>
</feature>
<evidence type="ECO:0000256" key="3">
    <source>
        <dbReference type="RuleBase" id="RU362056"/>
    </source>
</evidence>
<feature type="transmembrane region" description="Helical" evidence="3">
    <location>
        <begin position="190"/>
        <end position="218"/>
    </location>
</feature>
<keyword evidence="3" id="KW-0812">Transmembrane</keyword>
<organism evidence="4 5">
    <name type="scientific">Poecilia formosa</name>
    <name type="common">Amazon molly</name>
    <name type="synonym">Limia formosa</name>
    <dbReference type="NCBI Taxonomy" id="48698"/>
    <lineage>
        <taxon>Eukaryota</taxon>
        <taxon>Metazoa</taxon>
        <taxon>Chordata</taxon>
        <taxon>Craniata</taxon>
        <taxon>Vertebrata</taxon>
        <taxon>Euteleostomi</taxon>
        <taxon>Actinopterygii</taxon>
        <taxon>Neopterygii</taxon>
        <taxon>Teleostei</taxon>
        <taxon>Neoteleostei</taxon>
        <taxon>Acanthomorphata</taxon>
        <taxon>Ovalentaria</taxon>
        <taxon>Atherinomorphae</taxon>
        <taxon>Cyprinodontiformes</taxon>
        <taxon>Poeciliidae</taxon>
        <taxon>Poeciliinae</taxon>
        <taxon>Poecilia</taxon>
    </lineage>
</organism>
<accession>A0A087XD62</accession>
<dbReference type="InterPro" id="IPR004156">
    <property type="entry name" value="OATP"/>
</dbReference>
<keyword evidence="3" id="KW-1133">Transmembrane helix</keyword>
<feature type="transmembrane region" description="Helical" evidence="3">
    <location>
        <begin position="386"/>
        <end position="405"/>
    </location>
</feature>
<comment type="similarity">
    <text evidence="3">Belongs to the organo anion transporter (TC 2.A.60) family.</text>
</comment>
<dbReference type="eggNOG" id="KOG3626">
    <property type="taxonomic scope" value="Eukaryota"/>
</dbReference>
<feature type="transmembrane region" description="Helical" evidence="3">
    <location>
        <begin position="20"/>
        <end position="41"/>
    </location>
</feature>
<dbReference type="STRING" id="48698.ENSPFOP00000003715"/>
<dbReference type="GO" id="GO:0015132">
    <property type="term" value="F:prostaglandin transmembrane transporter activity"/>
    <property type="evidence" value="ECO:0007669"/>
    <property type="project" value="TreeGrafter"/>
</dbReference>
<name>A0A087XD62_POEFO</name>
<comment type="subcellular location">
    <subcellularLocation>
        <location evidence="3">Cell membrane</location>
        <topology evidence="3">Multi-pass membrane protein</topology>
    </subcellularLocation>
    <subcellularLocation>
        <location evidence="1">Membrane</location>
        <topology evidence="1">Multi-pass membrane protein</topology>
    </subcellularLocation>
</comment>
<evidence type="ECO:0000256" key="1">
    <source>
        <dbReference type="ARBA" id="ARBA00004141"/>
    </source>
</evidence>
<dbReference type="OMA" id="MMVLRCV"/>
<reference evidence="4" key="3">
    <citation type="submission" date="2025-09" db="UniProtKB">
        <authorList>
            <consortium name="Ensembl"/>
        </authorList>
    </citation>
    <scope>IDENTIFICATION</scope>
</reference>
<dbReference type="PANTHER" id="PTHR11388">
    <property type="entry name" value="ORGANIC ANION TRANSPORTER"/>
    <property type="match status" value="1"/>
</dbReference>
<dbReference type="Proteomes" id="UP000028760">
    <property type="component" value="Unassembled WGS sequence"/>
</dbReference>
<feature type="transmembrane region" description="Helical" evidence="3">
    <location>
        <begin position="238"/>
        <end position="263"/>
    </location>
</feature>
<dbReference type="GeneTree" id="ENSGT01150000286901"/>
<feature type="transmembrane region" description="Helical" evidence="3">
    <location>
        <begin position="527"/>
        <end position="545"/>
    </location>
</feature>
<protein>
    <recommendedName>
        <fullName evidence="3">Solute carrier organic anion transporter family member</fullName>
    </recommendedName>
</protein>
<dbReference type="GO" id="GO:0015347">
    <property type="term" value="F:sodium-independent organic anion transmembrane transporter activity"/>
    <property type="evidence" value="ECO:0007669"/>
    <property type="project" value="TreeGrafter"/>
</dbReference>
<feature type="transmembrane region" description="Helical" evidence="3">
    <location>
        <begin position="61"/>
        <end position="82"/>
    </location>
</feature>
<dbReference type="GO" id="GO:0016323">
    <property type="term" value="C:basolateral plasma membrane"/>
    <property type="evidence" value="ECO:0007669"/>
    <property type="project" value="TreeGrafter"/>
</dbReference>
<evidence type="ECO:0000313" key="5">
    <source>
        <dbReference type="Proteomes" id="UP000028760"/>
    </source>
</evidence>
<keyword evidence="3" id="KW-0406">Ion transport</keyword>
<keyword evidence="2" id="KW-1015">Disulfide bond</keyword>
<feature type="transmembrane region" description="Helical" evidence="3">
    <location>
        <begin position="491"/>
        <end position="515"/>
    </location>
</feature>
<dbReference type="EMBL" id="AYCK01014138">
    <property type="status" value="NOT_ANNOTATED_CDS"/>
    <property type="molecule type" value="Genomic_DNA"/>
</dbReference>